<dbReference type="PANTHER" id="PTHR39515:SF2">
    <property type="entry name" value="HTH-TYPE TRANSCRIPTIONAL REGULATOR RV0880"/>
    <property type="match status" value="1"/>
</dbReference>
<dbReference type="Proteomes" id="UP001500603">
    <property type="component" value="Unassembled WGS sequence"/>
</dbReference>
<dbReference type="Pfam" id="PF12802">
    <property type="entry name" value="MarR_2"/>
    <property type="match status" value="1"/>
</dbReference>
<sequence length="145" mass="15498">MSEKHEAVEIASALMVGVGAVARRIRQVRVPGEPTMPERTALARLDRGGPATSAALARMEQITPQAMGVTLSGLQARGLIERRADPNDGRSVVLALTEEGLRVLNEKRGIRVELIADALAREFSDTEVAQLAAAAPLLERIARAL</sequence>
<dbReference type="RefSeq" id="WP_345495850.1">
    <property type="nucleotide sequence ID" value="NZ_BAABJM010000002.1"/>
</dbReference>
<dbReference type="InterPro" id="IPR052526">
    <property type="entry name" value="HTH-type_Bedaq_tolerance"/>
</dbReference>
<proteinExistence type="predicted"/>
<evidence type="ECO:0000313" key="3">
    <source>
        <dbReference type="Proteomes" id="UP001500603"/>
    </source>
</evidence>
<evidence type="ECO:0000313" key="2">
    <source>
        <dbReference type="EMBL" id="GAA5054250.1"/>
    </source>
</evidence>
<comment type="caution">
    <text evidence="2">The sequence shown here is derived from an EMBL/GenBank/DDBJ whole genome shotgun (WGS) entry which is preliminary data.</text>
</comment>
<evidence type="ECO:0000259" key="1">
    <source>
        <dbReference type="PROSITE" id="PS50995"/>
    </source>
</evidence>
<feature type="domain" description="HTH marR-type" evidence="1">
    <location>
        <begin position="1"/>
        <end position="143"/>
    </location>
</feature>
<dbReference type="SMART" id="SM00347">
    <property type="entry name" value="HTH_MARR"/>
    <property type="match status" value="1"/>
</dbReference>
<gene>
    <name evidence="2" type="ORF">GCM10023318_29030</name>
</gene>
<dbReference type="InterPro" id="IPR000835">
    <property type="entry name" value="HTH_MarR-typ"/>
</dbReference>
<dbReference type="PROSITE" id="PS50995">
    <property type="entry name" value="HTH_MARR_2"/>
    <property type="match status" value="1"/>
</dbReference>
<reference evidence="3" key="1">
    <citation type="journal article" date="2019" name="Int. J. Syst. Evol. Microbiol.">
        <title>The Global Catalogue of Microorganisms (GCM) 10K type strain sequencing project: providing services to taxonomists for standard genome sequencing and annotation.</title>
        <authorList>
            <consortium name="The Broad Institute Genomics Platform"/>
            <consortium name="The Broad Institute Genome Sequencing Center for Infectious Disease"/>
            <person name="Wu L."/>
            <person name="Ma J."/>
        </authorList>
    </citation>
    <scope>NUCLEOTIDE SEQUENCE [LARGE SCALE GENOMIC DNA]</scope>
    <source>
        <strain evidence="3">JCM 18298</strain>
    </source>
</reference>
<name>A0ABP9KCW6_9NOCA</name>
<dbReference type="Gene3D" id="1.10.10.10">
    <property type="entry name" value="Winged helix-like DNA-binding domain superfamily/Winged helix DNA-binding domain"/>
    <property type="match status" value="1"/>
</dbReference>
<organism evidence="2 3">
    <name type="scientific">Nocardia callitridis</name>
    <dbReference type="NCBI Taxonomy" id="648753"/>
    <lineage>
        <taxon>Bacteria</taxon>
        <taxon>Bacillati</taxon>
        <taxon>Actinomycetota</taxon>
        <taxon>Actinomycetes</taxon>
        <taxon>Mycobacteriales</taxon>
        <taxon>Nocardiaceae</taxon>
        <taxon>Nocardia</taxon>
    </lineage>
</organism>
<dbReference type="SUPFAM" id="SSF46785">
    <property type="entry name" value="Winged helix' DNA-binding domain"/>
    <property type="match status" value="1"/>
</dbReference>
<protein>
    <submittedName>
        <fullName evidence="2">MarR family transcriptional regulator</fullName>
    </submittedName>
</protein>
<dbReference type="PANTHER" id="PTHR39515">
    <property type="entry name" value="CONSERVED PROTEIN"/>
    <property type="match status" value="1"/>
</dbReference>
<dbReference type="InterPro" id="IPR036388">
    <property type="entry name" value="WH-like_DNA-bd_sf"/>
</dbReference>
<dbReference type="Gene3D" id="1.10.287.100">
    <property type="match status" value="1"/>
</dbReference>
<accession>A0ABP9KCW6</accession>
<dbReference type="EMBL" id="BAABJM010000002">
    <property type="protein sequence ID" value="GAA5054250.1"/>
    <property type="molecule type" value="Genomic_DNA"/>
</dbReference>
<dbReference type="InterPro" id="IPR036390">
    <property type="entry name" value="WH_DNA-bd_sf"/>
</dbReference>
<keyword evidence="3" id="KW-1185">Reference proteome</keyword>